<dbReference type="GO" id="GO:0004674">
    <property type="term" value="F:protein serine/threonine kinase activity"/>
    <property type="evidence" value="ECO:0007669"/>
    <property type="project" value="UniProtKB-KW"/>
</dbReference>
<evidence type="ECO:0000256" key="8">
    <source>
        <dbReference type="PIRSR" id="PIRSR630616-2"/>
    </source>
</evidence>
<evidence type="ECO:0000256" key="1">
    <source>
        <dbReference type="ARBA" id="ARBA00022527"/>
    </source>
</evidence>
<evidence type="ECO:0000256" key="2">
    <source>
        <dbReference type="ARBA" id="ARBA00022679"/>
    </source>
</evidence>
<dbReference type="EMBL" id="CAKOFQ010009294">
    <property type="protein sequence ID" value="CAH2017456.1"/>
    <property type="molecule type" value="Genomic_DNA"/>
</dbReference>
<evidence type="ECO:0000256" key="5">
    <source>
        <dbReference type="ARBA" id="ARBA00022840"/>
    </source>
</evidence>
<dbReference type="Proteomes" id="UP001152888">
    <property type="component" value="Unassembled WGS sequence"/>
</dbReference>
<evidence type="ECO:0000256" key="3">
    <source>
        <dbReference type="ARBA" id="ARBA00022741"/>
    </source>
</evidence>
<feature type="binding site" evidence="8 9">
    <location>
        <position position="84"/>
    </location>
    <ligand>
        <name>ATP</name>
        <dbReference type="ChEBI" id="CHEBI:30616"/>
    </ligand>
</feature>
<keyword evidence="4" id="KW-0418">Kinase</keyword>
<gene>
    <name evidence="11" type="ORF">ACAOBT_LOCUS36030</name>
</gene>
<dbReference type="InterPro" id="IPR011009">
    <property type="entry name" value="Kinase-like_dom_sf"/>
</dbReference>
<accession>A0A9P0QD81</accession>
<dbReference type="AlphaFoldDB" id="A0A9P0QD81"/>
<evidence type="ECO:0000256" key="9">
    <source>
        <dbReference type="PROSITE-ProRule" id="PRU10141"/>
    </source>
</evidence>
<comment type="catalytic activity">
    <reaction evidence="6">
        <text>L-threonyl-[protein] + ATP = O-phospho-L-threonyl-[protein] + ADP + H(+)</text>
        <dbReference type="Rhea" id="RHEA:46608"/>
        <dbReference type="Rhea" id="RHEA-COMP:11060"/>
        <dbReference type="Rhea" id="RHEA-COMP:11605"/>
        <dbReference type="ChEBI" id="CHEBI:15378"/>
        <dbReference type="ChEBI" id="CHEBI:30013"/>
        <dbReference type="ChEBI" id="CHEBI:30616"/>
        <dbReference type="ChEBI" id="CHEBI:61977"/>
        <dbReference type="ChEBI" id="CHEBI:456216"/>
        <dbReference type="EC" id="2.7.11.1"/>
    </reaction>
</comment>
<evidence type="ECO:0000256" key="7">
    <source>
        <dbReference type="ARBA" id="ARBA00048679"/>
    </source>
</evidence>
<evidence type="ECO:0000256" key="6">
    <source>
        <dbReference type="ARBA" id="ARBA00047899"/>
    </source>
</evidence>
<keyword evidence="1" id="KW-0723">Serine/threonine-protein kinase</keyword>
<organism evidence="11 12">
    <name type="scientific">Acanthoscelides obtectus</name>
    <name type="common">Bean weevil</name>
    <name type="synonym">Bruchus obtectus</name>
    <dbReference type="NCBI Taxonomy" id="200917"/>
    <lineage>
        <taxon>Eukaryota</taxon>
        <taxon>Metazoa</taxon>
        <taxon>Ecdysozoa</taxon>
        <taxon>Arthropoda</taxon>
        <taxon>Hexapoda</taxon>
        <taxon>Insecta</taxon>
        <taxon>Pterygota</taxon>
        <taxon>Neoptera</taxon>
        <taxon>Endopterygota</taxon>
        <taxon>Coleoptera</taxon>
        <taxon>Polyphaga</taxon>
        <taxon>Cucujiformia</taxon>
        <taxon>Chrysomeloidea</taxon>
        <taxon>Chrysomelidae</taxon>
        <taxon>Bruchinae</taxon>
        <taxon>Bruchini</taxon>
        <taxon>Acanthoscelides</taxon>
    </lineage>
</organism>
<dbReference type="Gene3D" id="3.30.200.20">
    <property type="entry name" value="Phosphorylase Kinase, domain 1"/>
    <property type="match status" value="1"/>
</dbReference>
<evidence type="ECO:0000259" key="10">
    <source>
        <dbReference type="PROSITE" id="PS50011"/>
    </source>
</evidence>
<evidence type="ECO:0000256" key="4">
    <source>
        <dbReference type="ARBA" id="ARBA00022777"/>
    </source>
</evidence>
<reference evidence="11" key="1">
    <citation type="submission" date="2022-03" db="EMBL/GenBank/DDBJ databases">
        <authorList>
            <person name="Sayadi A."/>
        </authorList>
    </citation>
    <scope>NUCLEOTIDE SEQUENCE</scope>
</reference>
<sequence length="105" mass="12130">MSVAKINRVKEKVEEQLNKLKLSGEVKSEMRTLMRKAMLHPCYGNPEYNWSLNDFELGARLGRGKFGRVYIAREKYTGYVVALKTLVKRNYTKAQAYLAIIDMVP</sequence>
<dbReference type="SUPFAM" id="SSF56112">
    <property type="entry name" value="Protein kinase-like (PK-like)"/>
    <property type="match status" value="1"/>
</dbReference>
<feature type="domain" description="Protein kinase" evidence="10">
    <location>
        <begin position="55"/>
        <end position="105"/>
    </location>
</feature>
<feature type="binding site" evidence="8">
    <location>
        <position position="65"/>
    </location>
    <ligand>
        <name>ATP</name>
        <dbReference type="ChEBI" id="CHEBI:30616"/>
    </ligand>
</feature>
<evidence type="ECO:0000313" key="12">
    <source>
        <dbReference type="Proteomes" id="UP001152888"/>
    </source>
</evidence>
<proteinExistence type="predicted"/>
<dbReference type="OrthoDB" id="6755968at2759"/>
<comment type="caution">
    <text evidence="11">The sequence shown here is derived from an EMBL/GenBank/DDBJ whole genome shotgun (WGS) entry which is preliminary data.</text>
</comment>
<keyword evidence="3 8" id="KW-0547">Nucleotide-binding</keyword>
<comment type="catalytic activity">
    <reaction evidence="7">
        <text>L-seryl-[protein] + ATP = O-phospho-L-seryl-[protein] + ADP + H(+)</text>
        <dbReference type="Rhea" id="RHEA:17989"/>
        <dbReference type="Rhea" id="RHEA-COMP:9863"/>
        <dbReference type="Rhea" id="RHEA-COMP:11604"/>
        <dbReference type="ChEBI" id="CHEBI:15378"/>
        <dbReference type="ChEBI" id="CHEBI:29999"/>
        <dbReference type="ChEBI" id="CHEBI:30616"/>
        <dbReference type="ChEBI" id="CHEBI:83421"/>
        <dbReference type="ChEBI" id="CHEBI:456216"/>
        <dbReference type="EC" id="2.7.11.1"/>
    </reaction>
</comment>
<dbReference type="InterPro" id="IPR017441">
    <property type="entry name" value="Protein_kinase_ATP_BS"/>
</dbReference>
<protein>
    <recommendedName>
        <fullName evidence="10">Protein kinase domain-containing protein</fullName>
    </recommendedName>
</protein>
<dbReference type="PROSITE" id="PS00107">
    <property type="entry name" value="PROTEIN_KINASE_ATP"/>
    <property type="match status" value="1"/>
</dbReference>
<name>A0A9P0QD81_ACAOB</name>
<dbReference type="PROSITE" id="PS50011">
    <property type="entry name" value="PROTEIN_KINASE_DOM"/>
    <property type="match status" value="1"/>
</dbReference>
<dbReference type="GO" id="GO:0005524">
    <property type="term" value="F:ATP binding"/>
    <property type="evidence" value="ECO:0007669"/>
    <property type="project" value="UniProtKB-UniRule"/>
</dbReference>
<keyword evidence="12" id="KW-1185">Reference proteome</keyword>
<keyword evidence="5 8" id="KW-0067">ATP-binding</keyword>
<dbReference type="InterPro" id="IPR000719">
    <property type="entry name" value="Prot_kinase_dom"/>
</dbReference>
<evidence type="ECO:0000313" key="11">
    <source>
        <dbReference type="EMBL" id="CAH2017456.1"/>
    </source>
</evidence>
<keyword evidence="2" id="KW-0808">Transferase</keyword>
<dbReference type="PANTHER" id="PTHR24350">
    <property type="entry name" value="SERINE/THREONINE-PROTEIN KINASE IAL-RELATED"/>
    <property type="match status" value="1"/>
</dbReference>
<dbReference type="InterPro" id="IPR030616">
    <property type="entry name" value="Aur-like"/>
</dbReference>